<accession>A0A7X6JX50</accession>
<protein>
    <submittedName>
        <fullName evidence="3">Peptidoglycan-binding protein</fullName>
    </submittedName>
</protein>
<organism evidence="3 4">
    <name type="scientific">Roseicyclus persicicus</name>
    <dbReference type="NCBI Taxonomy" id="2650661"/>
    <lineage>
        <taxon>Bacteria</taxon>
        <taxon>Pseudomonadati</taxon>
        <taxon>Pseudomonadota</taxon>
        <taxon>Alphaproteobacteria</taxon>
        <taxon>Rhodobacterales</taxon>
        <taxon>Roseobacteraceae</taxon>
        <taxon>Roseicyclus</taxon>
    </lineage>
</organism>
<sequence>MFARFLTSASLVAALALTPAERAEADAAEFLGGALIGGVIGHALATQGNRNNGAGTTTRVVRPGIPATQQGRETQLALNYFGFNAGAVDGQIGNGTRAAIERYQRAMGYPVDGREFSSYQFDYLMDAYYWAQNGGSAQTGLAGQPLLFAYRDSREGRMLPAAAPQPVAPQPPATTVIVNPQPGLPAPTVSASATPAVPNLFANAAPTVSLANTCNGVMLQTSTNGGYVTLATMTDPDFALSEQFCVARTYAMARGEELMRGIVGLTPQQISAQCTQFADMLSAQVELASVSGQGEVVPQVAGIATSAGVPLADLAATARVCLSVGYAQDNMRMAVASTLMLVTLGEPAYGELMGHHLREGFGTAERPDLAMAWYNAALTSLEQGAQPAFMPGQPERTMLLRQATMRMQSQPVAVPVPAAQPVPAQPALPTFRVNQ</sequence>
<proteinExistence type="predicted"/>
<feature type="domain" description="Peptidoglycan binding-like" evidence="2">
    <location>
        <begin position="73"/>
        <end position="114"/>
    </location>
</feature>
<evidence type="ECO:0000256" key="1">
    <source>
        <dbReference type="SAM" id="SignalP"/>
    </source>
</evidence>
<feature type="signal peptide" evidence="1">
    <location>
        <begin position="1"/>
        <end position="25"/>
    </location>
</feature>
<comment type="caution">
    <text evidence="3">The sequence shown here is derived from an EMBL/GenBank/DDBJ whole genome shotgun (WGS) entry which is preliminary data.</text>
</comment>
<dbReference type="SUPFAM" id="SSF47090">
    <property type="entry name" value="PGBD-like"/>
    <property type="match status" value="1"/>
</dbReference>
<dbReference type="AlphaFoldDB" id="A0A7X6JX50"/>
<gene>
    <name evidence="3" type="ORF">HCU73_07405</name>
</gene>
<dbReference type="RefSeq" id="WP_168622789.1">
    <property type="nucleotide sequence ID" value="NZ_JAAZQQ010000002.1"/>
</dbReference>
<dbReference type="Proteomes" id="UP000526408">
    <property type="component" value="Unassembled WGS sequence"/>
</dbReference>
<dbReference type="InterPro" id="IPR002477">
    <property type="entry name" value="Peptidoglycan-bd-like"/>
</dbReference>
<keyword evidence="4" id="KW-1185">Reference proteome</keyword>
<dbReference type="Gene3D" id="1.10.101.10">
    <property type="entry name" value="PGBD-like superfamily/PGBD"/>
    <property type="match status" value="1"/>
</dbReference>
<reference evidence="3 4" key="1">
    <citation type="submission" date="2020-04" db="EMBL/GenBank/DDBJ databases">
        <authorList>
            <person name="Yoon J."/>
        </authorList>
    </citation>
    <scope>NUCLEOTIDE SEQUENCE [LARGE SCALE GENOMIC DNA]</scope>
    <source>
        <strain evidence="3 4">KMU-115</strain>
    </source>
</reference>
<feature type="chain" id="PRO_5031548277" evidence="1">
    <location>
        <begin position="26"/>
        <end position="435"/>
    </location>
</feature>
<dbReference type="EMBL" id="JAAZQQ010000002">
    <property type="protein sequence ID" value="NKX44415.1"/>
    <property type="molecule type" value="Genomic_DNA"/>
</dbReference>
<evidence type="ECO:0000313" key="4">
    <source>
        <dbReference type="Proteomes" id="UP000526408"/>
    </source>
</evidence>
<dbReference type="InterPro" id="IPR036366">
    <property type="entry name" value="PGBDSf"/>
</dbReference>
<evidence type="ECO:0000259" key="2">
    <source>
        <dbReference type="Pfam" id="PF01471"/>
    </source>
</evidence>
<dbReference type="Pfam" id="PF01471">
    <property type="entry name" value="PG_binding_1"/>
    <property type="match status" value="1"/>
</dbReference>
<name>A0A7X6JX50_9RHOB</name>
<evidence type="ECO:0000313" key="3">
    <source>
        <dbReference type="EMBL" id="NKX44415.1"/>
    </source>
</evidence>
<keyword evidence="1" id="KW-0732">Signal</keyword>
<dbReference type="InterPro" id="IPR036365">
    <property type="entry name" value="PGBD-like_sf"/>
</dbReference>